<evidence type="ECO:0000256" key="3">
    <source>
        <dbReference type="ARBA" id="ARBA00013266"/>
    </source>
</evidence>
<dbReference type="NCBIfam" id="NF041874">
    <property type="entry name" value="EPS_EpsC"/>
    <property type="match status" value="1"/>
</dbReference>
<evidence type="ECO:0000313" key="14">
    <source>
        <dbReference type="EMBL" id="MFE8698579.1"/>
    </source>
</evidence>
<dbReference type="EMBL" id="JBIACJ010000017">
    <property type="protein sequence ID" value="MFE8698579.1"/>
    <property type="molecule type" value="Genomic_DNA"/>
</dbReference>
<dbReference type="Gene3D" id="1.10.3130.10">
    <property type="entry name" value="serine acetyltransferase, domain 1"/>
    <property type="match status" value="1"/>
</dbReference>
<accession>A0ABW6K318</accession>
<feature type="domain" description="Serine acetyltransferase N-terminal" evidence="13">
    <location>
        <begin position="3"/>
        <end position="35"/>
    </location>
</feature>
<dbReference type="Pfam" id="PF00132">
    <property type="entry name" value="Hexapep"/>
    <property type="match status" value="1"/>
</dbReference>
<gene>
    <name evidence="14" type="primary">cysE</name>
    <name evidence="14" type="ORF">ACFYKT_20005</name>
</gene>
<evidence type="ECO:0000259" key="13">
    <source>
        <dbReference type="Pfam" id="PF06426"/>
    </source>
</evidence>
<dbReference type="PANTHER" id="PTHR42811">
    <property type="entry name" value="SERINE ACETYLTRANSFERASE"/>
    <property type="match status" value="1"/>
</dbReference>
<dbReference type="Proteomes" id="UP001601058">
    <property type="component" value="Unassembled WGS sequence"/>
</dbReference>
<evidence type="ECO:0000256" key="6">
    <source>
        <dbReference type="ARBA" id="ARBA00022679"/>
    </source>
</evidence>
<sequence length="222" mass="24589">MFRRIKEDIEVVFEQDPAARSYLEVVLTYSGLHAIWAHRIAHALFKRKLFFLARVISQISRFFTGIEIHPGAKIGRRFFIDHGMGVVIGETCEIGNNVTVFQGVTLGGTGKEKGKRHPTIKDNALIATGAKVLGSITIGENSKVGAGSVVLHEVPPNSTVVGIPGRVKIRDGVKIRKDLNHTDLPDPIADRFKEMENEIARLSSELESLRKERSQVNGHSYL</sequence>
<evidence type="ECO:0000256" key="8">
    <source>
        <dbReference type="ARBA" id="ARBA00023192"/>
    </source>
</evidence>
<dbReference type="InterPro" id="IPR010493">
    <property type="entry name" value="Ser_AcTrfase_N"/>
</dbReference>
<dbReference type="SUPFAM" id="SSF51161">
    <property type="entry name" value="Trimeric LpxA-like enzymes"/>
    <property type="match status" value="1"/>
</dbReference>
<comment type="catalytic activity">
    <reaction evidence="10 11">
        <text>L-serine + acetyl-CoA = O-acetyl-L-serine + CoA</text>
        <dbReference type="Rhea" id="RHEA:24560"/>
        <dbReference type="ChEBI" id="CHEBI:33384"/>
        <dbReference type="ChEBI" id="CHEBI:57287"/>
        <dbReference type="ChEBI" id="CHEBI:57288"/>
        <dbReference type="ChEBI" id="CHEBI:58340"/>
        <dbReference type="EC" id="2.3.1.30"/>
    </reaction>
</comment>
<dbReference type="CDD" id="cd03354">
    <property type="entry name" value="LbH_SAT"/>
    <property type="match status" value="1"/>
</dbReference>
<keyword evidence="7" id="KW-0677">Repeat</keyword>
<proteinExistence type="inferred from homology"/>
<evidence type="ECO:0000256" key="1">
    <source>
        <dbReference type="ARBA" id="ARBA00004876"/>
    </source>
</evidence>
<evidence type="ECO:0000256" key="7">
    <source>
        <dbReference type="ARBA" id="ARBA00022737"/>
    </source>
</evidence>
<dbReference type="GO" id="GO:0009001">
    <property type="term" value="F:serine O-acetyltransferase activity"/>
    <property type="evidence" value="ECO:0007669"/>
    <property type="project" value="UniProtKB-EC"/>
</dbReference>
<evidence type="ECO:0000256" key="4">
    <source>
        <dbReference type="ARBA" id="ARBA00018522"/>
    </source>
</evidence>
<dbReference type="NCBIfam" id="TIGR01172">
    <property type="entry name" value="cysE"/>
    <property type="match status" value="1"/>
</dbReference>
<dbReference type="InterPro" id="IPR045304">
    <property type="entry name" value="LbH_SAT"/>
</dbReference>
<dbReference type="InterPro" id="IPR018357">
    <property type="entry name" value="Hexapep_transf_CS"/>
</dbReference>
<evidence type="ECO:0000313" key="15">
    <source>
        <dbReference type="Proteomes" id="UP001601058"/>
    </source>
</evidence>
<evidence type="ECO:0000256" key="10">
    <source>
        <dbReference type="ARBA" id="ARBA00049486"/>
    </source>
</evidence>
<dbReference type="InterPro" id="IPR005881">
    <property type="entry name" value="Ser_O-AcTrfase"/>
</dbReference>
<keyword evidence="5" id="KW-0028">Amino-acid biosynthesis</keyword>
<evidence type="ECO:0000256" key="9">
    <source>
        <dbReference type="ARBA" id="ARBA00023315"/>
    </source>
</evidence>
<dbReference type="InterPro" id="IPR053376">
    <property type="entry name" value="Serine_acetyltransferase"/>
</dbReference>
<comment type="pathway">
    <text evidence="1">Amino-acid biosynthesis; L-cysteine biosynthesis; L-cysteine from L-serine: step 1/2.</text>
</comment>
<comment type="caution">
    <text evidence="14">The sequence shown here is derived from an EMBL/GenBank/DDBJ whole genome shotgun (WGS) entry which is preliminary data.</text>
</comment>
<dbReference type="InterPro" id="IPR001451">
    <property type="entry name" value="Hexapep"/>
</dbReference>
<protein>
    <recommendedName>
        <fullName evidence="4 11">Serine acetyltransferase</fullName>
        <ecNumber evidence="3 11">2.3.1.30</ecNumber>
    </recommendedName>
</protein>
<evidence type="ECO:0000256" key="11">
    <source>
        <dbReference type="PIRNR" id="PIRNR000441"/>
    </source>
</evidence>
<dbReference type="InterPro" id="IPR011004">
    <property type="entry name" value="Trimer_LpxA-like_sf"/>
</dbReference>
<feature type="coiled-coil region" evidence="12">
    <location>
        <begin position="192"/>
        <end position="219"/>
    </location>
</feature>
<keyword evidence="15" id="KW-1185">Reference proteome</keyword>
<comment type="similarity">
    <text evidence="2 11">Belongs to the transferase hexapeptide repeat family.</text>
</comment>
<keyword evidence="9 11" id="KW-0012">Acyltransferase</keyword>
<dbReference type="Gene3D" id="2.160.10.10">
    <property type="entry name" value="Hexapeptide repeat proteins"/>
    <property type="match status" value="1"/>
</dbReference>
<dbReference type="InterPro" id="IPR042122">
    <property type="entry name" value="Ser_AcTrfase_N_sf"/>
</dbReference>
<dbReference type="PIRSF" id="PIRSF000441">
    <property type="entry name" value="CysE"/>
    <property type="match status" value="1"/>
</dbReference>
<evidence type="ECO:0000256" key="5">
    <source>
        <dbReference type="ARBA" id="ARBA00022605"/>
    </source>
</evidence>
<organism evidence="14 15">
    <name type="scientific">Cytobacillus mangrovibacter</name>
    <dbReference type="NCBI Taxonomy" id="3299024"/>
    <lineage>
        <taxon>Bacteria</taxon>
        <taxon>Bacillati</taxon>
        <taxon>Bacillota</taxon>
        <taxon>Bacilli</taxon>
        <taxon>Bacillales</taxon>
        <taxon>Bacillaceae</taxon>
        <taxon>Cytobacillus</taxon>
    </lineage>
</organism>
<dbReference type="RefSeq" id="WP_389223191.1">
    <property type="nucleotide sequence ID" value="NZ_JBIACJ010000017.1"/>
</dbReference>
<evidence type="ECO:0000256" key="2">
    <source>
        <dbReference type="ARBA" id="ARBA00007274"/>
    </source>
</evidence>
<keyword evidence="12" id="KW-0175">Coiled coil</keyword>
<keyword evidence="8" id="KW-0198">Cysteine biosynthesis</keyword>
<dbReference type="Pfam" id="PF06426">
    <property type="entry name" value="SATase_N"/>
    <property type="match status" value="1"/>
</dbReference>
<reference evidence="14 15" key="1">
    <citation type="submission" date="2024-08" db="EMBL/GenBank/DDBJ databases">
        <title>Two novel Cytobacillus novel species.</title>
        <authorList>
            <person name="Liu G."/>
        </authorList>
    </citation>
    <scope>NUCLEOTIDE SEQUENCE [LARGE SCALE GENOMIC DNA]</scope>
    <source>
        <strain evidence="14 15">FJAT-53684</strain>
    </source>
</reference>
<dbReference type="PROSITE" id="PS00101">
    <property type="entry name" value="HEXAPEP_TRANSFERASES"/>
    <property type="match status" value="1"/>
</dbReference>
<dbReference type="EC" id="2.3.1.30" evidence="3 11"/>
<keyword evidence="6 11" id="KW-0808">Transferase</keyword>
<name>A0ABW6K318_9BACI</name>
<evidence type="ECO:0000256" key="12">
    <source>
        <dbReference type="SAM" id="Coils"/>
    </source>
</evidence>